<comment type="caution">
    <text evidence="2">The sequence shown here is derived from an EMBL/GenBank/DDBJ whole genome shotgun (WGS) entry which is preliminary data.</text>
</comment>
<gene>
    <name evidence="2" type="ORF">J8F10_18710</name>
</gene>
<organism evidence="2 3">
    <name type="scientific">Gemmata palustris</name>
    <dbReference type="NCBI Taxonomy" id="2822762"/>
    <lineage>
        <taxon>Bacteria</taxon>
        <taxon>Pseudomonadati</taxon>
        <taxon>Planctomycetota</taxon>
        <taxon>Planctomycetia</taxon>
        <taxon>Gemmatales</taxon>
        <taxon>Gemmataceae</taxon>
        <taxon>Gemmata</taxon>
    </lineage>
</organism>
<accession>A0ABS5BUE7</accession>
<evidence type="ECO:0000313" key="3">
    <source>
        <dbReference type="Proteomes" id="UP000676565"/>
    </source>
</evidence>
<feature type="domain" description="DUF4340" evidence="1">
    <location>
        <begin position="258"/>
        <end position="402"/>
    </location>
</feature>
<evidence type="ECO:0000259" key="1">
    <source>
        <dbReference type="Pfam" id="PF14238"/>
    </source>
</evidence>
<protein>
    <submittedName>
        <fullName evidence="2">DUF4340 domain-containing protein</fullName>
    </submittedName>
</protein>
<dbReference type="InterPro" id="IPR025641">
    <property type="entry name" value="DUF4340"/>
</dbReference>
<evidence type="ECO:0000313" key="2">
    <source>
        <dbReference type="EMBL" id="MBP3957281.1"/>
    </source>
</evidence>
<sequence length="842" mass="89815">MNFRLTTVLIGAVLLIGTVLLVRTFFLDPAAPDTLLVGLSGAKVGDIDEVVIERPDTSATLKFKRVVNDDWEIVEPIRAKANGAAVKAIVESLLKAKPTVFAELSSNPALHGLQPPSLKVTLRQGEQRSGTLNVGNVSIGGREAVAFVTTTAKPDRPIAVGRRDLDALFRQDQVAGGGKAGDLTKWTADYRSSAIFPSDSRAVGEDVTSVRLELPNKKATLALTRAPGGAWKFDSPAGWGDADVEGDAAGSPTTFTGVRRLLGALTSVTAATPADFIDAPKDLKEYGLDAGNPDLVKVEMKTKDNQTAIVYLGKREGAAPPVTLPGAPPSPPSGKVYVRVEGQPGVIRATAGDLSGLNGVVLDPAPLRDRTLVNADRAKVDGIDIVLAGQPADKPTKLRRSGEVPLQWRLFGGPGDPQSADRGPVERLLDVVMARRTIKDFPPPNPANFAAISATIFVWADGFTAPTDPKAEPTKKAEPIKIEFGRKDGDTVYVRRTLPGLPPNEFTIPAQVKVGGATDTVDAITAVAKSRLDLLDPSLPTFGSDAVMQVNVSGANNYVLNKDEKPDPSTKEVLWRFAAPEPKGRIADPKSLEYILQLLGTTQSVTRFVDEQPSDAKLAEYGFTPAPRLKVVVGLKPDSLDKERVYEFGKDTADPNFVYARVAGKAAVFTLPRLVLDKFVAPDLRDRVVFRSVDAPAVNKVVLQGWGNILGNTPITLRLEKNKDGVWIVPPAAPGAPPNAPAGFVVDPAKVSAFVDLIAKSRVKGFEQGRPEARHGLANPNEFLDVRFEWPGGAVTFRLGATPDNGATYYGETGWLPATDPMFTIDGALLKPFKDKPGGFAK</sequence>
<reference evidence="2 3" key="1">
    <citation type="submission" date="2021-04" db="EMBL/GenBank/DDBJ databases">
        <authorList>
            <person name="Ivanova A."/>
        </authorList>
    </citation>
    <scope>NUCLEOTIDE SEQUENCE [LARGE SCALE GENOMIC DNA]</scope>
    <source>
        <strain evidence="2 3">G18</strain>
    </source>
</reference>
<proteinExistence type="predicted"/>
<dbReference type="Proteomes" id="UP000676565">
    <property type="component" value="Unassembled WGS sequence"/>
</dbReference>
<dbReference type="RefSeq" id="WP_210656193.1">
    <property type="nucleotide sequence ID" value="NZ_JAGKQQ010000001.1"/>
</dbReference>
<keyword evidence="3" id="KW-1185">Reference proteome</keyword>
<feature type="domain" description="DUF4340" evidence="1">
    <location>
        <begin position="580"/>
        <end position="780"/>
    </location>
</feature>
<name>A0ABS5BUE7_9BACT</name>
<dbReference type="EMBL" id="JAGKQQ010000001">
    <property type="protein sequence ID" value="MBP3957281.1"/>
    <property type="molecule type" value="Genomic_DNA"/>
</dbReference>
<dbReference type="Pfam" id="PF14238">
    <property type="entry name" value="DUF4340"/>
    <property type="match status" value="2"/>
</dbReference>